<comment type="subunit">
    <text evidence="1">Component of the FACT complex.</text>
</comment>
<keyword evidence="1" id="KW-0805">Transcription regulation</keyword>
<keyword evidence="1" id="KW-0539">Nucleus</keyword>
<reference evidence="3" key="2">
    <citation type="journal article" date="2015" name="Data Brief">
        <title>Shoot transcriptome of the giant reed, Arundo donax.</title>
        <authorList>
            <person name="Barrero R.A."/>
            <person name="Guerrero F.D."/>
            <person name="Moolhuijzen P."/>
            <person name="Goolsby J.A."/>
            <person name="Tidwell J."/>
            <person name="Bellgard S.E."/>
            <person name="Bellgard M.I."/>
        </authorList>
    </citation>
    <scope>NUCLEOTIDE SEQUENCE</scope>
    <source>
        <tissue evidence="3">Shoot tissue taken approximately 20 cm above the soil surface</tissue>
    </source>
</reference>
<sequence>MVILEALDQTSSPVSGSSPALSPENFIRCLKKFYSHWKEDISSDLWGFSSAISVATPPPSENIRYKKSLALSMWLFGREFADTIMVFSRRQIHFLSGQDGCELLKPLKMPVSKAVDLNIVLYNLEMGDNGSALMDEI</sequence>
<keyword evidence="1" id="KW-0235">DNA replication</keyword>
<keyword evidence="1" id="KW-0227">DNA damage</keyword>
<comment type="subcellular location">
    <subcellularLocation>
        <location evidence="1">Nucleus</location>
    </subcellularLocation>
    <subcellularLocation>
        <location evidence="1">Chromosome</location>
    </subcellularLocation>
</comment>
<name>A0A0A9HIN7_ARUDO</name>
<dbReference type="PANTHER" id="PTHR13980">
    <property type="entry name" value="CDC68 RELATED"/>
    <property type="match status" value="1"/>
</dbReference>
<keyword evidence="1" id="KW-0158">Chromosome</keyword>
<dbReference type="Gene3D" id="3.40.350.10">
    <property type="entry name" value="Creatinase/prolidase N-terminal domain"/>
    <property type="match status" value="1"/>
</dbReference>
<dbReference type="GO" id="GO:0031491">
    <property type="term" value="F:nucleosome binding"/>
    <property type="evidence" value="ECO:0007669"/>
    <property type="project" value="TreeGrafter"/>
</dbReference>
<dbReference type="GO" id="GO:0006281">
    <property type="term" value="P:DNA repair"/>
    <property type="evidence" value="ECO:0007669"/>
    <property type="project" value="UniProtKB-UniRule"/>
</dbReference>
<dbReference type="AlphaFoldDB" id="A0A0A9HIN7"/>
<protein>
    <recommendedName>
        <fullName evidence="1">FACT complex subunit</fullName>
    </recommendedName>
</protein>
<dbReference type="GO" id="GO:0006368">
    <property type="term" value="P:transcription elongation by RNA polymerase II"/>
    <property type="evidence" value="ECO:0007669"/>
    <property type="project" value="TreeGrafter"/>
</dbReference>
<organism evidence="3">
    <name type="scientific">Arundo donax</name>
    <name type="common">Giant reed</name>
    <name type="synonym">Donax arundinaceus</name>
    <dbReference type="NCBI Taxonomy" id="35708"/>
    <lineage>
        <taxon>Eukaryota</taxon>
        <taxon>Viridiplantae</taxon>
        <taxon>Streptophyta</taxon>
        <taxon>Embryophyta</taxon>
        <taxon>Tracheophyta</taxon>
        <taxon>Spermatophyta</taxon>
        <taxon>Magnoliopsida</taxon>
        <taxon>Liliopsida</taxon>
        <taxon>Poales</taxon>
        <taxon>Poaceae</taxon>
        <taxon>PACMAD clade</taxon>
        <taxon>Arundinoideae</taxon>
        <taxon>Arundineae</taxon>
        <taxon>Arundo</taxon>
    </lineage>
</organism>
<dbReference type="GO" id="GO:0035101">
    <property type="term" value="C:FACT complex"/>
    <property type="evidence" value="ECO:0007669"/>
    <property type="project" value="UniProtKB-UniRule"/>
</dbReference>
<feature type="domain" description="FACT complex subunit SPT16 N-terminal lobe" evidence="2">
    <location>
        <begin position="21"/>
        <end position="137"/>
    </location>
</feature>
<dbReference type="InterPro" id="IPR029149">
    <property type="entry name" value="Creatin/AminoP/Spt16_N"/>
</dbReference>
<proteinExistence type="inferred from homology"/>
<keyword evidence="1" id="KW-0234">DNA repair</keyword>
<accession>A0A0A9HIN7</accession>
<dbReference type="PANTHER" id="PTHR13980:SF16">
    <property type="entry name" value="FACT COMPLEX SUBUNIT"/>
    <property type="match status" value="1"/>
</dbReference>
<reference evidence="3" key="1">
    <citation type="submission" date="2014-09" db="EMBL/GenBank/DDBJ databases">
        <authorList>
            <person name="Magalhaes I.L.F."/>
            <person name="Oliveira U."/>
            <person name="Santos F.R."/>
            <person name="Vidigal T.H.D.A."/>
            <person name="Brescovit A.D."/>
            <person name="Santos A.J."/>
        </authorList>
    </citation>
    <scope>NUCLEOTIDE SEQUENCE</scope>
    <source>
        <tissue evidence="3">Shoot tissue taken approximately 20 cm above the soil surface</tissue>
    </source>
</reference>
<dbReference type="InterPro" id="IPR029148">
    <property type="entry name" value="FACT-SPT16_Nlobe"/>
</dbReference>
<dbReference type="SMART" id="SM01285">
    <property type="entry name" value="FACT-Spt16_Nlob"/>
    <property type="match status" value="1"/>
</dbReference>
<comment type="function">
    <text evidence="1">Component of the FACT complex, a general chromatin factor that acts to reorganize nucleosomes. The FACT complex is involved in multiple processes that require DNA as a template such as mRNA elongation, DNA replication and DNA repair. During transcription elongation the FACT complex acts as a histone chaperone that both destabilizes and restores nucleosomal structure. It facilitates the passage of RNA polymerase II and transcription by promoting the dissociation of one histone H2A-H2B dimer from the nucleosome, then subsequently promotes the reestablishment of the nucleosome following the passage of RNA polymerase II.</text>
</comment>
<evidence type="ECO:0000259" key="2">
    <source>
        <dbReference type="SMART" id="SM01285"/>
    </source>
</evidence>
<dbReference type="GO" id="GO:0006260">
    <property type="term" value="P:DNA replication"/>
    <property type="evidence" value="ECO:0007669"/>
    <property type="project" value="UniProtKB-KW"/>
</dbReference>
<comment type="similarity">
    <text evidence="1">Belongs to the peptidase M24 family. SPT16 subfamily.</text>
</comment>
<evidence type="ECO:0000256" key="1">
    <source>
        <dbReference type="RuleBase" id="RU367052"/>
    </source>
</evidence>
<dbReference type="EMBL" id="GBRH01160866">
    <property type="protein sequence ID" value="JAE37030.1"/>
    <property type="molecule type" value="Transcribed_RNA"/>
</dbReference>
<evidence type="ECO:0000313" key="3">
    <source>
        <dbReference type="EMBL" id="JAE37030.1"/>
    </source>
</evidence>
<keyword evidence="1" id="KW-0804">Transcription</keyword>
<dbReference type="InterPro" id="IPR040258">
    <property type="entry name" value="Spt16"/>
</dbReference>
<dbReference type="Pfam" id="PF14826">
    <property type="entry name" value="FACT-Spt16_Nlob"/>
    <property type="match status" value="1"/>
</dbReference>